<organism evidence="3 4">
    <name type="scientific">Mammaliicoccus vitulinus</name>
    <dbReference type="NCBI Taxonomy" id="71237"/>
    <lineage>
        <taxon>Bacteria</taxon>
        <taxon>Bacillati</taxon>
        <taxon>Bacillota</taxon>
        <taxon>Bacilli</taxon>
        <taxon>Bacillales</taxon>
        <taxon>Staphylococcaceae</taxon>
        <taxon>Mammaliicoccus</taxon>
    </lineage>
</organism>
<dbReference type="Pfam" id="PF05065">
    <property type="entry name" value="Phage_capsid"/>
    <property type="match status" value="1"/>
</dbReference>
<dbReference type="SUPFAM" id="SSF56563">
    <property type="entry name" value="Major capsid protein gp5"/>
    <property type="match status" value="1"/>
</dbReference>
<dbReference type="EMBL" id="CP069486">
    <property type="protein sequence ID" value="QRO85131.1"/>
    <property type="molecule type" value="Genomic_DNA"/>
</dbReference>
<feature type="domain" description="Phage capsid-like C-terminal" evidence="2">
    <location>
        <begin position="102"/>
        <end position="241"/>
    </location>
</feature>
<dbReference type="InterPro" id="IPR024455">
    <property type="entry name" value="Phage_capsid"/>
</dbReference>
<comment type="subcellular location">
    <subcellularLocation>
        <location evidence="1">Virion</location>
    </subcellularLocation>
</comment>
<reference evidence="3 4" key="1">
    <citation type="submission" date="2021-02" db="EMBL/GenBank/DDBJ databases">
        <title>FDA dAtabase for Regulatory Grade micrObial Sequences (FDA-ARGOS): Supporting development and validation of Infectious Disease Dx tests.</title>
        <authorList>
            <person name="Sproer C."/>
            <person name="Gronow S."/>
            <person name="Severitt S."/>
            <person name="Schroder I."/>
            <person name="Tallon L."/>
            <person name="Sadzewicz L."/>
            <person name="Zhao X."/>
            <person name="Boylan J."/>
            <person name="Ott S."/>
            <person name="Bowen H."/>
            <person name="Vavikolanu K."/>
            <person name="Mehta A."/>
            <person name="Aluvathingal J."/>
            <person name="Nadendla S."/>
            <person name="Lowell S."/>
            <person name="Myers T."/>
            <person name="Yan Y."/>
            <person name="Sichtig H."/>
        </authorList>
    </citation>
    <scope>NUCLEOTIDE SEQUENCE [LARGE SCALE GENOMIC DNA]</scope>
    <source>
        <strain evidence="3 4">FDAARGOS_1207</strain>
    </source>
</reference>
<keyword evidence="4" id="KW-1185">Reference proteome</keyword>
<accession>A0ABX7HEU1</accession>
<evidence type="ECO:0000259" key="2">
    <source>
        <dbReference type="Pfam" id="PF05065"/>
    </source>
</evidence>
<protein>
    <submittedName>
        <fullName evidence="3">Phage major capsid protein</fullName>
    </submittedName>
</protein>
<dbReference type="Proteomes" id="UP000627155">
    <property type="component" value="Chromosome"/>
</dbReference>
<sequence>MAINDVLEKQKFQNSQELLKEFAELNPEAKQEDVVKAYSKYMSAYTEDLTKALKEEIRQEQGDVAVLNKRSVNALTSDEKKFYNALVSEDHVNTDTNWKDGELLPETVVDRIFEDIEADHPLLKHINIQRSGLKTRVIRSNTEGQVVWGKIFGEIRGQLEATFYEQDISLGKATAFVVVPKDLKDAGVQWVDRFVRAQIKEAFAVAIEKTAIQGLGKAQYQPVGLMKEINRTNGAVADKVVAGNLTLATPETAIKEIGKIISNLSTKEYYDKDGNVKTSKGANVINNVVIALNPVDYIYTGVAFMQVHNGAFVSPIPFNVTFEQSEFVPAGKAVAYDKSRYNFYAGSEVIVRTFDQTLALEDMDLYTAKQFLYAEPDDNKTSFVYDVDFSSHGAPVSTPEA</sequence>
<dbReference type="InterPro" id="IPR054612">
    <property type="entry name" value="Phage_capsid-like_C"/>
</dbReference>
<name>A0ABX7HEU1_9STAP</name>
<evidence type="ECO:0000256" key="1">
    <source>
        <dbReference type="ARBA" id="ARBA00004328"/>
    </source>
</evidence>
<dbReference type="RefSeq" id="WP_103322854.1">
    <property type="nucleotide sequence ID" value="NZ_CP069486.1"/>
</dbReference>
<dbReference type="NCBIfam" id="TIGR01554">
    <property type="entry name" value="major_cap_HK97"/>
    <property type="match status" value="1"/>
</dbReference>
<evidence type="ECO:0000313" key="3">
    <source>
        <dbReference type="EMBL" id="QRO85131.1"/>
    </source>
</evidence>
<gene>
    <name evidence="3" type="ORF">I6J37_00025</name>
</gene>
<proteinExistence type="predicted"/>
<evidence type="ECO:0000313" key="4">
    <source>
        <dbReference type="Proteomes" id="UP000627155"/>
    </source>
</evidence>